<evidence type="ECO:0000313" key="2">
    <source>
        <dbReference type="Proteomes" id="UP000515163"/>
    </source>
</evidence>
<protein>
    <submittedName>
        <fullName evidence="3">Uncharacterized protein LOC116304687 isoform X2</fullName>
    </submittedName>
</protein>
<dbReference type="RefSeq" id="XP_031570320.1">
    <property type="nucleotide sequence ID" value="XM_031714460.1"/>
</dbReference>
<dbReference type="AlphaFoldDB" id="A0A6P8IW93"/>
<keyword evidence="1" id="KW-0175">Coiled coil</keyword>
<name>A0A6P8IW93_ACTTE</name>
<evidence type="ECO:0000256" key="1">
    <source>
        <dbReference type="SAM" id="Coils"/>
    </source>
</evidence>
<keyword evidence="2" id="KW-1185">Reference proteome</keyword>
<gene>
    <name evidence="3" type="primary">LOC116304687</name>
</gene>
<organism evidence="2 3">
    <name type="scientific">Actinia tenebrosa</name>
    <name type="common">Australian red waratah sea anemone</name>
    <dbReference type="NCBI Taxonomy" id="6105"/>
    <lineage>
        <taxon>Eukaryota</taxon>
        <taxon>Metazoa</taxon>
        <taxon>Cnidaria</taxon>
        <taxon>Anthozoa</taxon>
        <taxon>Hexacorallia</taxon>
        <taxon>Actiniaria</taxon>
        <taxon>Actiniidae</taxon>
        <taxon>Actinia</taxon>
    </lineage>
</organism>
<dbReference type="Proteomes" id="UP000515163">
    <property type="component" value="Unplaced"/>
</dbReference>
<reference evidence="3" key="1">
    <citation type="submission" date="2025-08" db="UniProtKB">
        <authorList>
            <consortium name="RefSeq"/>
        </authorList>
    </citation>
    <scope>IDENTIFICATION</scope>
    <source>
        <tissue evidence="3">Tentacle</tissue>
    </source>
</reference>
<evidence type="ECO:0000313" key="3">
    <source>
        <dbReference type="RefSeq" id="XP_031570320.1"/>
    </source>
</evidence>
<sequence>MEHRVKELEEHIFLMKRNSLEAVAFLKNQLFECLDTKKILEEEINSIIDKHPISPPTKYLVSCLKEVDDTSSKRNSLNEENELLKIQIQRLKEDNIRKDQRIQEMREQIKHCQELLSEKAQKQEGKEMLIEDLKSNATEQKSTDIMETQAIFIKKRNIFTRGAHRVSKRCRQALAYCRFIVHSA</sequence>
<dbReference type="GeneID" id="116304687"/>
<accession>A0A6P8IW93</accession>
<proteinExistence type="predicted"/>
<feature type="coiled-coil region" evidence="1">
    <location>
        <begin position="67"/>
        <end position="122"/>
    </location>
</feature>